<comment type="caution">
    <text evidence="1">The sequence shown here is derived from an EMBL/GenBank/DDBJ whole genome shotgun (WGS) entry which is preliminary data.</text>
</comment>
<organism evidence="1 2">
    <name type="scientific">Trifolium medium</name>
    <dbReference type="NCBI Taxonomy" id="97028"/>
    <lineage>
        <taxon>Eukaryota</taxon>
        <taxon>Viridiplantae</taxon>
        <taxon>Streptophyta</taxon>
        <taxon>Embryophyta</taxon>
        <taxon>Tracheophyta</taxon>
        <taxon>Spermatophyta</taxon>
        <taxon>Magnoliopsida</taxon>
        <taxon>eudicotyledons</taxon>
        <taxon>Gunneridae</taxon>
        <taxon>Pentapetalae</taxon>
        <taxon>rosids</taxon>
        <taxon>fabids</taxon>
        <taxon>Fabales</taxon>
        <taxon>Fabaceae</taxon>
        <taxon>Papilionoideae</taxon>
        <taxon>50 kb inversion clade</taxon>
        <taxon>NPAAA clade</taxon>
        <taxon>Hologalegina</taxon>
        <taxon>IRL clade</taxon>
        <taxon>Trifolieae</taxon>
        <taxon>Trifolium</taxon>
    </lineage>
</organism>
<keyword evidence="2" id="KW-1185">Reference proteome</keyword>
<name>A0A392VI03_9FABA</name>
<protein>
    <submittedName>
        <fullName evidence="1">Uncharacterized protein</fullName>
    </submittedName>
</protein>
<accession>A0A392VI03</accession>
<dbReference type="AlphaFoldDB" id="A0A392VI03"/>
<evidence type="ECO:0000313" key="1">
    <source>
        <dbReference type="EMBL" id="MCI88036.1"/>
    </source>
</evidence>
<reference evidence="1 2" key="1">
    <citation type="journal article" date="2018" name="Front. Plant Sci.">
        <title>Red Clover (Trifolium pratense) and Zigzag Clover (T. medium) - A Picture of Genomic Similarities and Differences.</title>
        <authorList>
            <person name="Dluhosova J."/>
            <person name="Istvanek J."/>
            <person name="Nedelnik J."/>
            <person name="Repkova J."/>
        </authorList>
    </citation>
    <scope>NUCLEOTIDE SEQUENCE [LARGE SCALE GENOMIC DNA]</scope>
    <source>
        <strain evidence="2">cv. 10/8</strain>
        <tissue evidence="1">Leaf</tissue>
    </source>
</reference>
<proteinExistence type="predicted"/>
<feature type="non-terminal residue" evidence="1">
    <location>
        <position position="1"/>
    </location>
</feature>
<dbReference type="Proteomes" id="UP000265520">
    <property type="component" value="Unassembled WGS sequence"/>
</dbReference>
<evidence type="ECO:0000313" key="2">
    <source>
        <dbReference type="Proteomes" id="UP000265520"/>
    </source>
</evidence>
<dbReference type="EMBL" id="LXQA011181918">
    <property type="protein sequence ID" value="MCI88036.1"/>
    <property type="molecule type" value="Genomic_DNA"/>
</dbReference>
<sequence length="24" mass="2828">VLNRGLLSNIWAKLFSYLQDVHIK</sequence>